<evidence type="ECO:0000256" key="2">
    <source>
        <dbReference type="ARBA" id="ARBA00007401"/>
    </source>
</evidence>
<dbReference type="AlphaFoldDB" id="A0A9X4L008"/>
<dbReference type="SUPFAM" id="SSF49303">
    <property type="entry name" value="beta-Galactosidase/glucuronidase domain"/>
    <property type="match status" value="1"/>
</dbReference>
<dbReference type="Gene3D" id="3.20.20.80">
    <property type="entry name" value="Glycosidases"/>
    <property type="match status" value="1"/>
</dbReference>
<dbReference type="GO" id="GO:0004567">
    <property type="term" value="F:beta-mannosidase activity"/>
    <property type="evidence" value="ECO:0007669"/>
    <property type="project" value="UniProtKB-EC"/>
</dbReference>
<name>A0A9X4L008_9BACL</name>
<dbReference type="SUPFAM" id="SSF49785">
    <property type="entry name" value="Galactose-binding domain-like"/>
    <property type="match status" value="1"/>
</dbReference>
<keyword evidence="11" id="KW-1185">Reference proteome</keyword>
<organism evidence="10 11">
    <name type="scientific">Cohnella rhizosphaerae</name>
    <dbReference type="NCBI Taxonomy" id="1457232"/>
    <lineage>
        <taxon>Bacteria</taxon>
        <taxon>Bacillati</taxon>
        <taxon>Bacillota</taxon>
        <taxon>Bacilli</taxon>
        <taxon>Bacillales</taxon>
        <taxon>Paenibacillaceae</taxon>
        <taxon>Cohnella</taxon>
    </lineage>
</organism>
<feature type="domain" description="Beta-mannosidase-like galactose-binding" evidence="9">
    <location>
        <begin position="58"/>
        <end position="203"/>
    </location>
</feature>
<evidence type="ECO:0000256" key="5">
    <source>
        <dbReference type="ARBA" id="ARBA00022801"/>
    </source>
</evidence>
<feature type="domain" description="Glycoside hydrolase family 2 catalytic" evidence="8">
    <location>
        <begin position="344"/>
        <end position="457"/>
    </location>
</feature>
<dbReference type="EMBL" id="JAPDIA010000009">
    <property type="protein sequence ID" value="MDG0814350.1"/>
    <property type="molecule type" value="Genomic_DNA"/>
</dbReference>
<dbReference type="GO" id="GO:0005975">
    <property type="term" value="P:carbohydrate metabolic process"/>
    <property type="evidence" value="ECO:0007669"/>
    <property type="project" value="InterPro"/>
</dbReference>
<evidence type="ECO:0000313" key="10">
    <source>
        <dbReference type="EMBL" id="MDG0814350.1"/>
    </source>
</evidence>
<dbReference type="GO" id="GO:0006516">
    <property type="term" value="P:glycoprotein catabolic process"/>
    <property type="evidence" value="ECO:0007669"/>
    <property type="project" value="TreeGrafter"/>
</dbReference>
<dbReference type="InterPro" id="IPR036156">
    <property type="entry name" value="Beta-gal/glucu_dom_sf"/>
</dbReference>
<dbReference type="InterPro" id="IPR017853">
    <property type="entry name" value="GH"/>
</dbReference>
<dbReference type="InterPro" id="IPR054593">
    <property type="entry name" value="Beta-mannosidase-like_N2"/>
</dbReference>
<evidence type="ECO:0000256" key="4">
    <source>
        <dbReference type="ARBA" id="ARBA00022729"/>
    </source>
</evidence>
<dbReference type="PANTHER" id="PTHR43730">
    <property type="entry name" value="BETA-MANNOSIDASE"/>
    <property type="match status" value="1"/>
</dbReference>
<accession>A0A9X4L008</accession>
<dbReference type="InterPro" id="IPR006103">
    <property type="entry name" value="Glyco_hydro_2_cat"/>
</dbReference>
<keyword evidence="4" id="KW-0732">Signal</keyword>
<sequence>MAVFGRDSGAADETAPEAAFELLLSGTDWRLTGWYPNQWQPRLSMELGVSILPAVAELPASVPGAVQTDLLAAGRMADPFVGLDSLHGEWVTQREWIYSKTVHIPHGWARDRCELAFEGLDYAGSVFWNGRKAADFEGTFLPVVVDVTGSLAPGGANLLQVMLRQPPELDGQVGYSSRIRRLKARFGYGWDWIPRMVAVGIWRDVRLRTYEGVAVRDFYPEAAPAEAPGQGTVNFRTEVEVMRPGEYDCLYALEDAEGRTIWQTRRREPLRAGPAQLALAAEVAGIDLWWPAGMGAQPRYRARLELRDGEGRVLAAAARTIGFRRIEWRANPGSPADALPYTAVVNGLPVFLRGVNWVPVSPYYGAVTEADYRARLDPLAEMNVNVLRVWGGGIIETPAFYDYCDRRGLLVWQELLQSSSALDNCPPDDPQLLERLAAVTTAAVREKRAHPSLLLWCGGQRIDVGRLPPGRRASREHRHAGRTGPRARSGPAFPAGQRVGAGVLRGCEGFRTRSPS</sequence>
<dbReference type="SUPFAM" id="SSF51445">
    <property type="entry name" value="(Trans)glycosidases"/>
    <property type="match status" value="1"/>
</dbReference>
<dbReference type="Gene3D" id="2.60.40.10">
    <property type="entry name" value="Immunoglobulins"/>
    <property type="match status" value="1"/>
</dbReference>
<comment type="caution">
    <text evidence="10">The sequence shown here is derived from an EMBL/GenBank/DDBJ whole genome shotgun (WGS) entry which is preliminary data.</text>
</comment>
<evidence type="ECO:0000313" key="11">
    <source>
        <dbReference type="Proteomes" id="UP001153404"/>
    </source>
</evidence>
<dbReference type="InterPro" id="IPR050887">
    <property type="entry name" value="Beta-mannosidase_GH2"/>
</dbReference>
<evidence type="ECO:0000256" key="3">
    <source>
        <dbReference type="ARBA" id="ARBA00012754"/>
    </source>
</evidence>
<gene>
    <name evidence="10" type="ORF">OMP40_37525</name>
</gene>
<evidence type="ECO:0000259" key="9">
    <source>
        <dbReference type="Pfam" id="PF22666"/>
    </source>
</evidence>
<dbReference type="EC" id="3.2.1.25" evidence="3"/>
<evidence type="ECO:0000256" key="1">
    <source>
        <dbReference type="ARBA" id="ARBA00000829"/>
    </source>
</evidence>
<keyword evidence="6" id="KW-0326">Glycosidase</keyword>
<dbReference type="Pfam" id="PF22666">
    <property type="entry name" value="Glyco_hydro_2_N2"/>
    <property type="match status" value="1"/>
</dbReference>
<proteinExistence type="inferred from homology"/>
<dbReference type="InterPro" id="IPR013783">
    <property type="entry name" value="Ig-like_fold"/>
</dbReference>
<dbReference type="Pfam" id="PF02836">
    <property type="entry name" value="Glyco_hydro_2_C"/>
    <property type="match status" value="1"/>
</dbReference>
<dbReference type="Gene3D" id="2.60.120.260">
    <property type="entry name" value="Galactose-binding domain-like"/>
    <property type="match status" value="1"/>
</dbReference>
<feature type="region of interest" description="Disordered" evidence="7">
    <location>
        <begin position="467"/>
        <end position="495"/>
    </location>
</feature>
<reference evidence="10" key="1">
    <citation type="submission" date="2022-10" db="EMBL/GenBank/DDBJ databases">
        <title>Comparative genomic analysis of Cohnella hashimotonis sp. nov., isolated from the International Space Station.</title>
        <authorList>
            <person name="Simpson A."/>
            <person name="Venkateswaran K."/>
        </authorList>
    </citation>
    <scope>NUCLEOTIDE SEQUENCE</scope>
    <source>
        <strain evidence="10">DSM 28161</strain>
    </source>
</reference>
<dbReference type="PANTHER" id="PTHR43730:SF1">
    <property type="entry name" value="BETA-MANNOSIDASE"/>
    <property type="match status" value="1"/>
</dbReference>
<dbReference type="InterPro" id="IPR008979">
    <property type="entry name" value="Galactose-bd-like_sf"/>
</dbReference>
<comment type="catalytic activity">
    <reaction evidence="1">
        <text>Hydrolysis of terminal, non-reducing beta-D-mannose residues in beta-D-mannosides.</text>
        <dbReference type="EC" id="3.2.1.25"/>
    </reaction>
</comment>
<keyword evidence="5" id="KW-0378">Hydrolase</keyword>
<dbReference type="Proteomes" id="UP001153404">
    <property type="component" value="Unassembled WGS sequence"/>
</dbReference>
<dbReference type="RefSeq" id="WP_277539225.1">
    <property type="nucleotide sequence ID" value="NZ_JAPDIA010000009.1"/>
</dbReference>
<evidence type="ECO:0000256" key="6">
    <source>
        <dbReference type="ARBA" id="ARBA00023295"/>
    </source>
</evidence>
<evidence type="ECO:0000256" key="7">
    <source>
        <dbReference type="SAM" id="MobiDB-lite"/>
    </source>
</evidence>
<protein>
    <recommendedName>
        <fullName evidence="3">beta-mannosidase</fullName>
        <ecNumber evidence="3">3.2.1.25</ecNumber>
    </recommendedName>
</protein>
<comment type="similarity">
    <text evidence="2">Belongs to the glycosyl hydrolase 2 family.</text>
</comment>
<feature type="compositionally biased region" description="Basic residues" evidence="7">
    <location>
        <begin position="472"/>
        <end position="481"/>
    </location>
</feature>
<evidence type="ECO:0000259" key="8">
    <source>
        <dbReference type="Pfam" id="PF02836"/>
    </source>
</evidence>